<dbReference type="InterPro" id="IPR047149">
    <property type="entry name" value="KIF11-like"/>
</dbReference>
<evidence type="ECO:0000256" key="11">
    <source>
        <dbReference type="SAM" id="Coils"/>
    </source>
</evidence>
<feature type="compositionally biased region" description="Low complexity" evidence="12">
    <location>
        <begin position="907"/>
        <end position="923"/>
    </location>
</feature>
<dbReference type="GO" id="GO:0008574">
    <property type="term" value="F:plus-end-directed microtubule motor activity"/>
    <property type="evidence" value="ECO:0007669"/>
    <property type="project" value="TreeGrafter"/>
</dbReference>
<evidence type="ECO:0000256" key="1">
    <source>
        <dbReference type="ARBA" id="ARBA00004245"/>
    </source>
</evidence>
<sequence>MAYFAKDNSQNVKVVVRLRPLSDGEYNRDAFLVVKCSSKKDISIKEKKYSFDHVFGPECSQLDVYECVVSPMIPDIISGYNCTIFAYGATGTGKTFTMTGGNTNSKQDWRTDPTAGIIPRSAINLFEELELIQNSKYTVRVSFLELYNEEVRDLLTDDDRVPPLNVFNDPNNKGSVWIQGVKEVTVCHRNDIFDLLEKGNLKRMFAPTLMNHNSSRSHTVFSMTVNISEISSSGRESIKSGKLNLVDLAGSENIARSGAKDIRAKELSNINKSLLTLGRVIHALSESKKPQHIPYRDSKLTRILQDSLGGRTKTCVIATLSPAHTAYDESLSTLEYAHRARDIKNCPEINEQVSAEQIEKDLNKVMEKLQKELNDAITQNNGFYIDTDDYNEMQEEISRDRSAMNDLDQHIGRYKKKINDLEQVKMLKLKGIDDLKESFETTKKKVELYDSHIRKMEGEIDKERHLCNLLETKQSELCEEAQSLLKTTREKVQSVDVLSVEAVQGYIISSKSEVISKEVAQTTKEYLNQISTHNSELVKSLSEKMESSNKTYCDFLERRNKLLKIHGVIRDYDYKEPSEDNSAVLRLAPLMKNMLENIEGFAAIYRETMENVEETLAKNHSREVQYFQEKCETILCNLNNNKKSTCETLLEISEKRRREFDEIIEDLNTFSGILNITNEKQLGPKSDLHTEFERVKQKDLNEIRGLVLRGFDDLKIRLDKNDNDAEKKVDAFYEIAQEVNKKIVKVTMDLINNLNEDIISLITKIRSVFEKKLTDITDTCKKFMGIIITAAKKFDATNESIKPHLANLLEKNDMLTTQLKSVAEDYPSVISSNLNNLIKSHEKNIKTTVENLQNEEISKFEQNILPVRHAGDTPCKSLMDREKLQISPFLKSLKREDIVKEYKPDPNDSINDSISILDNSSTE</sequence>
<dbReference type="EMBL" id="OV121132">
    <property type="protein sequence ID" value="CAH0547643.1"/>
    <property type="molecule type" value="Genomic_DNA"/>
</dbReference>
<evidence type="ECO:0000256" key="3">
    <source>
        <dbReference type="ARBA" id="ARBA00022701"/>
    </source>
</evidence>
<keyword evidence="3 10" id="KW-0493">Microtubule</keyword>
<keyword evidence="2" id="KW-0963">Cytoplasm</keyword>
<evidence type="ECO:0000259" key="13">
    <source>
        <dbReference type="PROSITE" id="PS50067"/>
    </source>
</evidence>
<evidence type="ECO:0000256" key="5">
    <source>
        <dbReference type="ARBA" id="ARBA00022840"/>
    </source>
</evidence>
<evidence type="ECO:0000256" key="2">
    <source>
        <dbReference type="ARBA" id="ARBA00022490"/>
    </source>
</evidence>
<keyword evidence="6 9" id="KW-0505">Motor protein</keyword>
<feature type="region of interest" description="Disordered" evidence="12">
    <location>
        <begin position="902"/>
        <end position="923"/>
    </location>
</feature>
<dbReference type="GO" id="GO:0007018">
    <property type="term" value="P:microtubule-based movement"/>
    <property type="evidence" value="ECO:0007669"/>
    <property type="project" value="InterPro"/>
</dbReference>
<dbReference type="Proteomes" id="UP001154078">
    <property type="component" value="Chromosome 1"/>
</dbReference>
<organism evidence="14 15">
    <name type="scientific">Brassicogethes aeneus</name>
    <name type="common">Rape pollen beetle</name>
    <name type="synonym">Meligethes aeneus</name>
    <dbReference type="NCBI Taxonomy" id="1431903"/>
    <lineage>
        <taxon>Eukaryota</taxon>
        <taxon>Metazoa</taxon>
        <taxon>Ecdysozoa</taxon>
        <taxon>Arthropoda</taxon>
        <taxon>Hexapoda</taxon>
        <taxon>Insecta</taxon>
        <taxon>Pterygota</taxon>
        <taxon>Neoptera</taxon>
        <taxon>Endopterygota</taxon>
        <taxon>Coleoptera</taxon>
        <taxon>Polyphaga</taxon>
        <taxon>Cucujiformia</taxon>
        <taxon>Nitidulidae</taxon>
        <taxon>Meligethinae</taxon>
        <taxon>Brassicogethes</taxon>
    </lineage>
</organism>
<evidence type="ECO:0000256" key="6">
    <source>
        <dbReference type="ARBA" id="ARBA00023175"/>
    </source>
</evidence>
<dbReference type="FunFam" id="3.40.850.10:FF:000019">
    <property type="entry name" value="Kinesin-like protein KIN-5D"/>
    <property type="match status" value="1"/>
</dbReference>
<evidence type="ECO:0000256" key="10">
    <source>
        <dbReference type="RuleBase" id="RU000394"/>
    </source>
</evidence>
<dbReference type="PANTHER" id="PTHR47970">
    <property type="entry name" value="KINESIN-LIKE PROTEIN KIF11"/>
    <property type="match status" value="1"/>
</dbReference>
<feature type="coiled-coil region" evidence="11">
    <location>
        <begin position="352"/>
        <end position="379"/>
    </location>
</feature>
<dbReference type="PANTHER" id="PTHR47970:SF12">
    <property type="entry name" value="KINESIN FAMILY MEMBER 11"/>
    <property type="match status" value="1"/>
</dbReference>
<dbReference type="GO" id="GO:0051231">
    <property type="term" value="P:spindle elongation"/>
    <property type="evidence" value="ECO:0007669"/>
    <property type="project" value="TreeGrafter"/>
</dbReference>
<evidence type="ECO:0000313" key="15">
    <source>
        <dbReference type="Proteomes" id="UP001154078"/>
    </source>
</evidence>
<dbReference type="SMART" id="SM00129">
    <property type="entry name" value="KISc"/>
    <property type="match status" value="1"/>
</dbReference>
<comment type="subcellular location">
    <subcellularLocation>
        <location evidence="1">Cytoplasm</location>
        <location evidence="1">Cytoskeleton</location>
    </subcellularLocation>
</comment>
<dbReference type="GO" id="GO:0005876">
    <property type="term" value="C:spindle microtubule"/>
    <property type="evidence" value="ECO:0007669"/>
    <property type="project" value="TreeGrafter"/>
</dbReference>
<reference evidence="14" key="1">
    <citation type="submission" date="2021-12" db="EMBL/GenBank/DDBJ databases">
        <authorList>
            <person name="King R."/>
        </authorList>
    </citation>
    <scope>NUCLEOTIDE SEQUENCE</scope>
</reference>
<keyword evidence="4 9" id="KW-0547">Nucleotide-binding</keyword>
<dbReference type="OrthoDB" id="3176171at2759"/>
<evidence type="ECO:0000256" key="12">
    <source>
        <dbReference type="SAM" id="MobiDB-lite"/>
    </source>
</evidence>
<keyword evidence="7" id="KW-0206">Cytoskeleton</keyword>
<dbReference type="GO" id="GO:0090307">
    <property type="term" value="P:mitotic spindle assembly"/>
    <property type="evidence" value="ECO:0007669"/>
    <property type="project" value="TreeGrafter"/>
</dbReference>
<name>A0A9P0ATJ2_BRAAE</name>
<feature type="binding site" evidence="9">
    <location>
        <begin position="88"/>
        <end position="95"/>
    </location>
    <ligand>
        <name>ATP</name>
        <dbReference type="ChEBI" id="CHEBI:30616"/>
    </ligand>
</feature>
<dbReference type="GO" id="GO:0072686">
    <property type="term" value="C:mitotic spindle"/>
    <property type="evidence" value="ECO:0007669"/>
    <property type="project" value="TreeGrafter"/>
</dbReference>
<keyword evidence="5 9" id="KW-0067">ATP-binding</keyword>
<evidence type="ECO:0000256" key="8">
    <source>
        <dbReference type="ARBA" id="ARBA00034704"/>
    </source>
</evidence>
<keyword evidence="15" id="KW-1185">Reference proteome</keyword>
<dbReference type="PROSITE" id="PS50067">
    <property type="entry name" value="KINESIN_MOTOR_2"/>
    <property type="match status" value="1"/>
</dbReference>
<comment type="similarity">
    <text evidence="8">Belongs to the TRAFAC class myosin-kinesin ATPase superfamily. Kinesin family. KIN-5/BimC subfamily.</text>
</comment>
<dbReference type="InterPro" id="IPR019821">
    <property type="entry name" value="Kinesin_motor_CS"/>
</dbReference>
<evidence type="ECO:0000256" key="4">
    <source>
        <dbReference type="ARBA" id="ARBA00022741"/>
    </source>
</evidence>
<dbReference type="PRINTS" id="PR00380">
    <property type="entry name" value="KINESINHEAVY"/>
</dbReference>
<dbReference type="InterPro" id="IPR036961">
    <property type="entry name" value="Kinesin_motor_dom_sf"/>
</dbReference>
<evidence type="ECO:0000313" key="14">
    <source>
        <dbReference type="EMBL" id="CAH0547643.1"/>
    </source>
</evidence>
<dbReference type="SUPFAM" id="SSF52540">
    <property type="entry name" value="P-loop containing nucleoside triphosphate hydrolases"/>
    <property type="match status" value="1"/>
</dbReference>
<dbReference type="Pfam" id="PF00225">
    <property type="entry name" value="Kinesin"/>
    <property type="match status" value="1"/>
</dbReference>
<feature type="domain" description="Kinesin motor" evidence="13">
    <location>
        <begin position="11"/>
        <end position="343"/>
    </location>
</feature>
<dbReference type="Gene3D" id="3.40.850.10">
    <property type="entry name" value="Kinesin motor domain"/>
    <property type="match status" value="1"/>
</dbReference>
<dbReference type="PROSITE" id="PS00411">
    <property type="entry name" value="KINESIN_MOTOR_1"/>
    <property type="match status" value="1"/>
</dbReference>
<gene>
    <name evidence="14" type="ORF">MELIAE_LOCUS1594</name>
</gene>
<dbReference type="AlphaFoldDB" id="A0A9P0ATJ2"/>
<dbReference type="GO" id="GO:0005524">
    <property type="term" value="F:ATP binding"/>
    <property type="evidence" value="ECO:0007669"/>
    <property type="project" value="UniProtKB-UniRule"/>
</dbReference>
<keyword evidence="11" id="KW-0175">Coiled coil</keyword>
<evidence type="ECO:0000256" key="7">
    <source>
        <dbReference type="ARBA" id="ARBA00023212"/>
    </source>
</evidence>
<accession>A0A9P0ATJ2</accession>
<dbReference type="GO" id="GO:0008017">
    <property type="term" value="F:microtubule binding"/>
    <property type="evidence" value="ECO:0007669"/>
    <property type="project" value="InterPro"/>
</dbReference>
<protein>
    <recommendedName>
        <fullName evidence="10">Kinesin-like protein</fullName>
    </recommendedName>
</protein>
<dbReference type="InterPro" id="IPR027417">
    <property type="entry name" value="P-loop_NTPase"/>
</dbReference>
<feature type="coiled-coil region" evidence="11">
    <location>
        <begin position="805"/>
        <end position="858"/>
    </location>
</feature>
<proteinExistence type="inferred from homology"/>
<evidence type="ECO:0000256" key="9">
    <source>
        <dbReference type="PROSITE-ProRule" id="PRU00283"/>
    </source>
</evidence>
<dbReference type="InterPro" id="IPR001752">
    <property type="entry name" value="Kinesin_motor_dom"/>
</dbReference>